<evidence type="ECO:0000256" key="5">
    <source>
        <dbReference type="ARBA" id="ARBA00023163"/>
    </source>
</evidence>
<dbReference type="GO" id="GO:0000976">
    <property type="term" value="F:transcription cis-regulatory region binding"/>
    <property type="evidence" value="ECO:0007669"/>
    <property type="project" value="TreeGrafter"/>
</dbReference>
<evidence type="ECO:0000256" key="6">
    <source>
        <dbReference type="PROSITE-ProRule" id="PRU00169"/>
    </source>
</evidence>
<organism evidence="10 11">
    <name type="scientific">Oceanithermus desulfurans NBRC 100063</name>
    <dbReference type="NCBI Taxonomy" id="1227550"/>
    <lineage>
        <taxon>Bacteria</taxon>
        <taxon>Thermotogati</taxon>
        <taxon>Deinococcota</taxon>
        <taxon>Deinococci</taxon>
        <taxon>Thermales</taxon>
        <taxon>Thermaceae</taxon>
        <taxon>Oceanithermus</taxon>
    </lineage>
</organism>
<dbReference type="Pfam" id="PF00486">
    <property type="entry name" value="Trans_reg_C"/>
    <property type="match status" value="1"/>
</dbReference>
<evidence type="ECO:0000313" key="11">
    <source>
        <dbReference type="Proteomes" id="UP000321827"/>
    </source>
</evidence>
<feature type="domain" description="OmpR/PhoB-type" evidence="9">
    <location>
        <begin position="126"/>
        <end position="218"/>
    </location>
</feature>
<sequence>MRILLVEDEASLREPMAAYVRSMGYDVDEADSIEAAREALYDAEPDLVILDVMLPEGVDAGFEFASELREAGFDGPVLFITARDAVEDRVRGLDLGGDDYLTKPFSLEELAARVRALLRRQGPVRRSFFERGPLRVDYAARKVHWQGREVALSGREFALIELFTLHPDRVYSAEELLERLFPGTDSGLKIVRVYVHRLRTKLGPEVVQTVAGGYRLGLEP</sequence>
<evidence type="ECO:0000313" key="10">
    <source>
        <dbReference type="EMBL" id="GEM90415.1"/>
    </source>
</evidence>
<accession>A0A511RLA2</accession>
<dbReference type="PROSITE" id="PS51755">
    <property type="entry name" value="OMPR_PHOB"/>
    <property type="match status" value="1"/>
</dbReference>
<dbReference type="CDD" id="cd00383">
    <property type="entry name" value="trans_reg_C"/>
    <property type="match status" value="1"/>
</dbReference>
<dbReference type="GO" id="GO:0032993">
    <property type="term" value="C:protein-DNA complex"/>
    <property type="evidence" value="ECO:0007669"/>
    <property type="project" value="TreeGrafter"/>
</dbReference>
<evidence type="ECO:0000259" key="8">
    <source>
        <dbReference type="PROSITE" id="PS50110"/>
    </source>
</evidence>
<dbReference type="SUPFAM" id="SSF52172">
    <property type="entry name" value="CheY-like"/>
    <property type="match status" value="1"/>
</dbReference>
<evidence type="ECO:0000259" key="9">
    <source>
        <dbReference type="PROSITE" id="PS51755"/>
    </source>
</evidence>
<dbReference type="SMART" id="SM00448">
    <property type="entry name" value="REC"/>
    <property type="match status" value="1"/>
</dbReference>
<evidence type="ECO:0000256" key="4">
    <source>
        <dbReference type="ARBA" id="ARBA00023125"/>
    </source>
</evidence>
<dbReference type="AlphaFoldDB" id="A0A511RLA2"/>
<evidence type="ECO:0000256" key="7">
    <source>
        <dbReference type="PROSITE-ProRule" id="PRU01091"/>
    </source>
</evidence>
<dbReference type="Proteomes" id="UP000321827">
    <property type="component" value="Unassembled WGS sequence"/>
</dbReference>
<proteinExistence type="predicted"/>
<dbReference type="InterPro" id="IPR036388">
    <property type="entry name" value="WH-like_DNA-bd_sf"/>
</dbReference>
<dbReference type="GO" id="GO:0005829">
    <property type="term" value="C:cytosol"/>
    <property type="evidence" value="ECO:0007669"/>
    <property type="project" value="TreeGrafter"/>
</dbReference>
<keyword evidence="2" id="KW-0902">Two-component regulatory system</keyword>
<dbReference type="InterPro" id="IPR001867">
    <property type="entry name" value="OmpR/PhoB-type_DNA-bd"/>
</dbReference>
<dbReference type="InterPro" id="IPR011006">
    <property type="entry name" value="CheY-like_superfamily"/>
</dbReference>
<evidence type="ECO:0000256" key="3">
    <source>
        <dbReference type="ARBA" id="ARBA00023015"/>
    </source>
</evidence>
<dbReference type="Gene3D" id="3.40.50.2300">
    <property type="match status" value="1"/>
</dbReference>
<dbReference type="SMART" id="SM00862">
    <property type="entry name" value="Trans_reg_C"/>
    <property type="match status" value="1"/>
</dbReference>
<name>A0A511RLA2_9DEIN</name>
<dbReference type="GO" id="GO:0000156">
    <property type="term" value="F:phosphorelay response regulator activity"/>
    <property type="evidence" value="ECO:0007669"/>
    <property type="project" value="TreeGrafter"/>
</dbReference>
<dbReference type="PROSITE" id="PS50110">
    <property type="entry name" value="RESPONSE_REGULATORY"/>
    <property type="match status" value="1"/>
</dbReference>
<dbReference type="InterPro" id="IPR039420">
    <property type="entry name" value="WalR-like"/>
</dbReference>
<dbReference type="Gene3D" id="6.10.250.690">
    <property type="match status" value="1"/>
</dbReference>
<feature type="modified residue" description="4-aspartylphosphate" evidence="6">
    <location>
        <position position="51"/>
    </location>
</feature>
<dbReference type="EMBL" id="BJXN01000013">
    <property type="protein sequence ID" value="GEM90415.1"/>
    <property type="molecule type" value="Genomic_DNA"/>
</dbReference>
<keyword evidence="1 6" id="KW-0597">Phosphoprotein</keyword>
<dbReference type="OrthoDB" id="31391at2"/>
<evidence type="ECO:0000256" key="2">
    <source>
        <dbReference type="ARBA" id="ARBA00023012"/>
    </source>
</evidence>
<comment type="caution">
    <text evidence="10">The sequence shown here is derived from an EMBL/GenBank/DDBJ whole genome shotgun (WGS) entry which is preliminary data.</text>
</comment>
<keyword evidence="5" id="KW-0804">Transcription</keyword>
<keyword evidence="4 7" id="KW-0238">DNA-binding</keyword>
<dbReference type="PANTHER" id="PTHR48111:SF22">
    <property type="entry name" value="REGULATOR OF RPOS"/>
    <property type="match status" value="1"/>
</dbReference>
<dbReference type="PANTHER" id="PTHR48111">
    <property type="entry name" value="REGULATOR OF RPOS"/>
    <property type="match status" value="1"/>
</dbReference>
<feature type="domain" description="Response regulatory" evidence="8">
    <location>
        <begin position="2"/>
        <end position="118"/>
    </location>
</feature>
<dbReference type="Pfam" id="PF00072">
    <property type="entry name" value="Response_reg"/>
    <property type="match status" value="1"/>
</dbReference>
<protein>
    <submittedName>
        <fullName evidence="10">DNA-binding response regulator</fullName>
    </submittedName>
</protein>
<evidence type="ECO:0000256" key="1">
    <source>
        <dbReference type="ARBA" id="ARBA00022553"/>
    </source>
</evidence>
<dbReference type="InterPro" id="IPR001789">
    <property type="entry name" value="Sig_transdc_resp-reg_receiver"/>
</dbReference>
<dbReference type="Gene3D" id="1.10.10.10">
    <property type="entry name" value="Winged helix-like DNA-binding domain superfamily/Winged helix DNA-binding domain"/>
    <property type="match status" value="1"/>
</dbReference>
<keyword evidence="3" id="KW-0805">Transcription regulation</keyword>
<dbReference type="GO" id="GO:0006355">
    <property type="term" value="P:regulation of DNA-templated transcription"/>
    <property type="evidence" value="ECO:0007669"/>
    <property type="project" value="InterPro"/>
</dbReference>
<dbReference type="CDD" id="cd17624">
    <property type="entry name" value="REC_OmpR_PmrA-like"/>
    <property type="match status" value="1"/>
</dbReference>
<reference evidence="10 11" key="1">
    <citation type="submission" date="2019-07" db="EMBL/GenBank/DDBJ databases">
        <title>Whole genome shotgun sequence of Oceanithermus desulfurans NBRC 100063.</title>
        <authorList>
            <person name="Hosoyama A."/>
            <person name="Uohara A."/>
            <person name="Ohji S."/>
            <person name="Ichikawa N."/>
        </authorList>
    </citation>
    <scope>NUCLEOTIDE SEQUENCE [LARGE SCALE GENOMIC DNA]</scope>
    <source>
        <strain evidence="10 11">NBRC 100063</strain>
    </source>
</reference>
<feature type="DNA-binding region" description="OmpR/PhoB-type" evidence="7">
    <location>
        <begin position="126"/>
        <end position="218"/>
    </location>
</feature>
<dbReference type="RefSeq" id="WP_147148127.1">
    <property type="nucleotide sequence ID" value="NZ_BJXN01000013.1"/>
</dbReference>
<gene>
    <name evidence="10" type="ORF">ODE01S_18490</name>
</gene>